<name>A0A975IUG6_9CAUL</name>
<feature type="transmembrane region" description="Helical" evidence="6">
    <location>
        <begin position="29"/>
        <end position="50"/>
    </location>
</feature>
<evidence type="ECO:0000313" key="9">
    <source>
        <dbReference type="Proteomes" id="UP000676409"/>
    </source>
</evidence>
<dbReference type="EMBL" id="CP073078">
    <property type="protein sequence ID" value="QUD87917.1"/>
    <property type="molecule type" value="Genomic_DNA"/>
</dbReference>
<reference evidence="8" key="1">
    <citation type="submission" date="2021-04" db="EMBL/GenBank/DDBJ databases">
        <title>The complete genome sequence of Caulobacter sp. S6.</title>
        <authorList>
            <person name="Tang Y."/>
            <person name="Ouyang W."/>
            <person name="Liu Q."/>
            <person name="Huang B."/>
            <person name="Guo Z."/>
            <person name="Lei P."/>
        </authorList>
    </citation>
    <scope>NUCLEOTIDE SEQUENCE</scope>
    <source>
        <strain evidence="8">S6</strain>
    </source>
</reference>
<proteinExistence type="predicted"/>
<evidence type="ECO:0000256" key="6">
    <source>
        <dbReference type="SAM" id="Phobius"/>
    </source>
</evidence>
<feature type="domain" description="TonB C-terminal" evidence="7">
    <location>
        <begin position="144"/>
        <end position="237"/>
    </location>
</feature>
<evidence type="ECO:0000256" key="1">
    <source>
        <dbReference type="ARBA" id="ARBA00004167"/>
    </source>
</evidence>
<feature type="region of interest" description="Disordered" evidence="5">
    <location>
        <begin position="127"/>
        <end position="146"/>
    </location>
</feature>
<dbReference type="AlphaFoldDB" id="A0A975IUG6"/>
<organism evidence="8 9">
    <name type="scientific">Phenylobacterium montanum</name>
    <dbReference type="NCBI Taxonomy" id="2823693"/>
    <lineage>
        <taxon>Bacteria</taxon>
        <taxon>Pseudomonadati</taxon>
        <taxon>Pseudomonadota</taxon>
        <taxon>Alphaproteobacteria</taxon>
        <taxon>Caulobacterales</taxon>
        <taxon>Caulobacteraceae</taxon>
        <taxon>Phenylobacterium</taxon>
    </lineage>
</organism>
<gene>
    <name evidence="8" type="ORF">KCG34_23220</name>
</gene>
<keyword evidence="9" id="KW-1185">Reference proteome</keyword>
<evidence type="ECO:0000256" key="2">
    <source>
        <dbReference type="ARBA" id="ARBA00022692"/>
    </source>
</evidence>
<dbReference type="InterPro" id="IPR006260">
    <property type="entry name" value="TonB/TolA_C"/>
</dbReference>
<dbReference type="GO" id="GO:0016020">
    <property type="term" value="C:membrane"/>
    <property type="evidence" value="ECO:0007669"/>
    <property type="project" value="UniProtKB-SubCell"/>
</dbReference>
<dbReference type="RefSeq" id="WP_211937968.1">
    <property type="nucleotide sequence ID" value="NZ_CP073078.1"/>
</dbReference>
<accession>A0A975IUG6</accession>
<sequence length="237" mass="25263">MIAVSSNPGGFDFMRAIDKPQRRKLSRTAVLGIGASVLFHVAVLGSLYLIKVEYGKESAQPDDPPPVVLTRTQLLPPDPAPQPVTQNRVVTPHPTPELPADAKVVTIPIPPQVDQHLVETGPVEIARYTPPQPPSTGPKSITDPTWISRPNGDQLTRFYPPAALEQGRTGLAVLSCTVNAGGRPMACRVVQETPAGAGFGPAAVKLSAFFRMSPRTEDGEAVDGGVVQIPIRFSLDE</sequence>
<dbReference type="InterPro" id="IPR037682">
    <property type="entry name" value="TonB_C"/>
</dbReference>
<dbReference type="SUPFAM" id="SSF74653">
    <property type="entry name" value="TolA/TonB C-terminal domain"/>
    <property type="match status" value="1"/>
</dbReference>
<evidence type="ECO:0000256" key="4">
    <source>
        <dbReference type="ARBA" id="ARBA00023136"/>
    </source>
</evidence>
<keyword evidence="2 6" id="KW-0812">Transmembrane</keyword>
<evidence type="ECO:0000256" key="5">
    <source>
        <dbReference type="SAM" id="MobiDB-lite"/>
    </source>
</evidence>
<comment type="subcellular location">
    <subcellularLocation>
        <location evidence="1">Membrane</location>
        <topology evidence="1">Single-pass membrane protein</topology>
    </subcellularLocation>
</comment>
<dbReference type="KEGG" id="caul:KCG34_23220"/>
<keyword evidence="3 6" id="KW-1133">Transmembrane helix</keyword>
<dbReference type="PROSITE" id="PS52015">
    <property type="entry name" value="TONB_CTD"/>
    <property type="match status" value="1"/>
</dbReference>
<keyword evidence="4 6" id="KW-0472">Membrane</keyword>
<dbReference type="Pfam" id="PF03544">
    <property type="entry name" value="TonB_C"/>
    <property type="match status" value="1"/>
</dbReference>
<protein>
    <submittedName>
        <fullName evidence="8">TonB family protein</fullName>
    </submittedName>
</protein>
<dbReference type="Gene3D" id="3.30.1150.10">
    <property type="match status" value="1"/>
</dbReference>
<dbReference type="GO" id="GO:0055085">
    <property type="term" value="P:transmembrane transport"/>
    <property type="evidence" value="ECO:0007669"/>
    <property type="project" value="InterPro"/>
</dbReference>
<dbReference type="Proteomes" id="UP000676409">
    <property type="component" value="Chromosome"/>
</dbReference>
<evidence type="ECO:0000313" key="8">
    <source>
        <dbReference type="EMBL" id="QUD87917.1"/>
    </source>
</evidence>
<dbReference type="NCBIfam" id="TIGR01352">
    <property type="entry name" value="tonB_Cterm"/>
    <property type="match status" value="1"/>
</dbReference>
<evidence type="ECO:0000256" key="3">
    <source>
        <dbReference type="ARBA" id="ARBA00022989"/>
    </source>
</evidence>
<evidence type="ECO:0000259" key="7">
    <source>
        <dbReference type="PROSITE" id="PS52015"/>
    </source>
</evidence>